<dbReference type="InterPro" id="IPR011042">
    <property type="entry name" value="6-blade_b-propeller_TolB-like"/>
</dbReference>
<feature type="region of interest" description="Disordered" evidence="2">
    <location>
        <begin position="138"/>
        <end position="157"/>
    </location>
</feature>
<dbReference type="GO" id="GO:0006801">
    <property type="term" value="P:superoxide metabolic process"/>
    <property type="evidence" value="ECO:0007669"/>
    <property type="project" value="InterPro"/>
</dbReference>
<dbReference type="Gene3D" id="2.120.10.30">
    <property type="entry name" value="TolB, C-terminal domain"/>
    <property type="match status" value="1"/>
</dbReference>
<dbReference type="InterPro" id="IPR024134">
    <property type="entry name" value="SOD_Cu/Zn_/chaperone"/>
</dbReference>
<dbReference type="InterPro" id="IPR018152">
    <property type="entry name" value="SOD_Cu/Zn_BS"/>
</dbReference>
<evidence type="ECO:0000313" key="5">
    <source>
        <dbReference type="EMBL" id="SFE16328.1"/>
    </source>
</evidence>
<dbReference type="PROSITE" id="PS00332">
    <property type="entry name" value="SOD_CU_ZN_2"/>
    <property type="match status" value="1"/>
</dbReference>
<dbReference type="PROSITE" id="PS51257">
    <property type="entry name" value="PROKAR_LIPOPROTEIN"/>
    <property type="match status" value="1"/>
</dbReference>
<dbReference type="Pfam" id="PF00080">
    <property type="entry name" value="Sod_Cu"/>
    <property type="match status" value="1"/>
</dbReference>
<dbReference type="InterPro" id="IPR036423">
    <property type="entry name" value="SOD-like_Cu/Zn_dom_sf"/>
</dbReference>
<evidence type="ECO:0000256" key="3">
    <source>
        <dbReference type="SAM" id="SignalP"/>
    </source>
</evidence>
<protein>
    <submittedName>
        <fullName evidence="5">Superoxide dismutase, Cu-Zn family</fullName>
    </submittedName>
</protein>
<dbReference type="OrthoDB" id="5431326at2"/>
<dbReference type="SUPFAM" id="SSF49329">
    <property type="entry name" value="Cu,Zn superoxide dismutase-like"/>
    <property type="match status" value="1"/>
</dbReference>
<evidence type="ECO:0000256" key="2">
    <source>
        <dbReference type="SAM" id="MobiDB-lite"/>
    </source>
</evidence>
<feature type="compositionally biased region" description="Polar residues" evidence="2">
    <location>
        <begin position="140"/>
        <end position="152"/>
    </location>
</feature>
<dbReference type="AlphaFoldDB" id="A0A1I1YBG3"/>
<organism evidence="5 6">
    <name type="scientific">Paracidovorax konjaci</name>
    <dbReference type="NCBI Taxonomy" id="32040"/>
    <lineage>
        <taxon>Bacteria</taxon>
        <taxon>Pseudomonadati</taxon>
        <taxon>Pseudomonadota</taxon>
        <taxon>Betaproteobacteria</taxon>
        <taxon>Burkholderiales</taxon>
        <taxon>Comamonadaceae</taxon>
        <taxon>Paracidovorax</taxon>
    </lineage>
</organism>
<feature type="domain" description="Superoxide dismutase copper/zinc binding" evidence="4">
    <location>
        <begin position="78"/>
        <end position="220"/>
    </location>
</feature>
<dbReference type="Proteomes" id="UP000199517">
    <property type="component" value="Unassembled WGS sequence"/>
</dbReference>
<evidence type="ECO:0000259" key="4">
    <source>
        <dbReference type="Pfam" id="PF00080"/>
    </source>
</evidence>
<proteinExistence type="inferred from homology"/>
<dbReference type="RefSeq" id="WP_092956339.1">
    <property type="nucleotide sequence ID" value="NZ_FOMQ01000016.1"/>
</dbReference>
<dbReference type="STRING" id="32040.SAMN04489710_11687"/>
<dbReference type="CDD" id="cd00305">
    <property type="entry name" value="Cu-Zn_Superoxide_Dismutase"/>
    <property type="match status" value="1"/>
</dbReference>
<dbReference type="EMBL" id="FOMQ01000016">
    <property type="protein sequence ID" value="SFE16328.1"/>
    <property type="molecule type" value="Genomic_DNA"/>
</dbReference>
<accession>A0A1I1YBG3</accession>
<dbReference type="GO" id="GO:0005507">
    <property type="term" value="F:copper ion binding"/>
    <property type="evidence" value="ECO:0007669"/>
    <property type="project" value="InterPro"/>
</dbReference>
<evidence type="ECO:0000256" key="1">
    <source>
        <dbReference type="ARBA" id="ARBA00010457"/>
    </source>
</evidence>
<evidence type="ECO:0000313" key="6">
    <source>
        <dbReference type="Proteomes" id="UP000199517"/>
    </source>
</evidence>
<dbReference type="PANTHER" id="PTHR10003">
    <property type="entry name" value="SUPEROXIDE DISMUTASE CU-ZN -RELATED"/>
    <property type="match status" value="1"/>
</dbReference>
<comment type="similarity">
    <text evidence="1">Belongs to the Cu-Zn superoxide dismutase family.</text>
</comment>
<feature type="chain" id="PRO_5011652557" evidence="3">
    <location>
        <begin position="29"/>
        <end position="516"/>
    </location>
</feature>
<reference evidence="6" key="1">
    <citation type="submission" date="2016-10" db="EMBL/GenBank/DDBJ databases">
        <authorList>
            <person name="Varghese N."/>
            <person name="Submissions S."/>
        </authorList>
    </citation>
    <scope>NUCLEOTIDE SEQUENCE [LARGE SCALE GENOMIC DNA]</scope>
    <source>
        <strain evidence="6">DSM 7481</strain>
    </source>
</reference>
<dbReference type="Gene3D" id="2.60.40.200">
    <property type="entry name" value="Superoxide dismutase, copper/zinc binding domain"/>
    <property type="match status" value="1"/>
</dbReference>
<name>A0A1I1YBG3_9BURK</name>
<gene>
    <name evidence="5" type="ORF">SAMN04489710_11687</name>
</gene>
<keyword evidence="6" id="KW-1185">Reference proteome</keyword>
<keyword evidence="3" id="KW-0732">Signal</keyword>
<dbReference type="InterPro" id="IPR001424">
    <property type="entry name" value="SOD_Cu_Zn_dom"/>
</dbReference>
<dbReference type="SUPFAM" id="SSF63829">
    <property type="entry name" value="Calcium-dependent phosphotriesterase"/>
    <property type="match status" value="1"/>
</dbReference>
<feature type="signal peptide" evidence="3">
    <location>
        <begin position="1"/>
        <end position="28"/>
    </location>
</feature>
<sequence length="516" mass="54019">MTHPLRTRAPHFTSAACAVAFFLLGGCAALENYDMPAAGAPRTDASHGRGTGMALERPDGRVAAADVALKTASGAPAGRALLRELPQGGGVEIAIEVQDMAPGAHGFHIHAHGACAPGPDAATGKVVDFGAAGGHFDPYTTRNHGSPGQSPQEAHAGEAPNIQVGADRKGTLRFTHPHITLQPGSKTSVLGRTLVVHDKEDDYASDPAGNSGGRLACGLIEPAAPSMVQGRATIEGSNVYPEGIAFDARTGTAYVGSSSEGHIYRIAPGAQKAEPFQLGGSPGRQAAFGMKVDGNGRLWVAGGPANSVAAIDLQSAATVAVIEGPKDGQAFLNDIALTPQYAYVTDSFRPVLWRIAIAPGAPMSLEPWLDIRQTPIRYQPNQINLNGIVASPDGRRLLAVQLATGQLWRIDTATREVKEVRLDGGDLRHGDGLALLGANDLYVVRNADNELVRVELAADGSSGRIVQRLRDPRLKYPTTAAVQDGALLVVNGQLDKQKNPPPLLPFDVLRIALPPR</sequence>